<evidence type="ECO:0000256" key="7">
    <source>
        <dbReference type="ARBA" id="ARBA00022692"/>
    </source>
</evidence>
<evidence type="ECO:0000256" key="9">
    <source>
        <dbReference type="ARBA" id="ARBA00022777"/>
    </source>
</evidence>
<keyword evidence="12 14" id="KW-0472">Membrane</keyword>
<feature type="transmembrane region" description="Helical" evidence="14">
    <location>
        <begin position="42"/>
        <end position="61"/>
    </location>
</feature>
<evidence type="ECO:0000313" key="17">
    <source>
        <dbReference type="Proteomes" id="UP000199473"/>
    </source>
</evidence>
<reference evidence="16 17" key="1">
    <citation type="submission" date="2016-10" db="EMBL/GenBank/DDBJ databases">
        <authorList>
            <person name="de Groot N.N."/>
        </authorList>
    </citation>
    <scope>NUCLEOTIDE SEQUENCE [LARGE SCALE GENOMIC DNA]</scope>
    <source>
        <strain evidence="16 17">DSM 19981</strain>
    </source>
</reference>
<dbReference type="InterPro" id="IPR036890">
    <property type="entry name" value="HATPase_C_sf"/>
</dbReference>
<dbReference type="AlphaFoldDB" id="A0A1I3Y6W4"/>
<keyword evidence="4" id="KW-1003">Cell membrane</keyword>
<dbReference type="PANTHER" id="PTHR41523:SF7">
    <property type="entry name" value="HISTIDINE KINASE"/>
    <property type="match status" value="1"/>
</dbReference>
<dbReference type="InterPro" id="IPR033479">
    <property type="entry name" value="dCache_1"/>
</dbReference>
<dbReference type="GO" id="GO:0004673">
    <property type="term" value="F:protein histidine kinase activity"/>
    <property type="evidence" value="ECO:0007669"/>
    <property type="project" value="UniProtKB-EC"/>
</dbReference>
<dbReference type="Pfam" id="PF02743">
    <property type="entry name" value="dCache_1"/>
    <property type="match status" value="1"/>
</dbReference>
<evidence type="ECO:0000256" key="10">
    <source>
        <dbReference type="ARBA" id="ARBA00022840"/>
    </source>
</evidence>
<feature type="region of interest" description="Disordered" evidence="13">
    <location>
        <begin position="1"/>
        <end position="23"/>
    </location>
</feature>
<evidence type="ECO:0000256" key="13">
    <source>
        <dbReference type="SAM" id="MobiDB-lite"/>
    </source>
</evidence>
<gene>
    <name evidence="16" type="ORF">SAMN02745775_1011020</name>
</gene>
<proteinExistence type="predicted"/>
<evidence type="ECO:0000256" key="5">
    <source>
        <dbReference type="ARBA" id="ARBA00022553"/>
    </source>
</evidence>
<dbReference type="SUPFAM" id="SSF55874">
    <property type="entry name" value="ATPase domain of HSP90 chaperone/DNA topoisomerase II/histidine kinase"/>
    <property type="match status" value="1"/>
</dbReference>
<dbReference type="RefSeq" id="WP_092956331.1">
    <property type="nucleotide sequence ID" value="NZ_FOSQ01000001.1"/>
</dbReference>
<evidence type="ECO:0000256" key="12">
    <source>
        <dbReference type="ARBA" id="ARBA00023136"/>
    </source>
</evidence>
<dbReference type="CDD" id="cd18774">
    <property type="entry name" value="PDC2_HK_sensor"/>
    <property type="match status" value="1"/>
</dbReference>
<dbReference type="STRING" id="1123062.SAMN02745775_1011020"/>
<dbReference type="EC" id="2.7.13.3" evidence="3"/>
<dbReference type="PANTHER" id="PTHR41523">
    <property type="entry name" value="TWO-COMPONENT SYSTEM SENSOR PROTEIN"/>
    <property type="match status" value="1"/>
</dbReference>
<keyword evidence="8" id="KW-0547">Nucleotide-binding</keyword>
<evidence type="ECO:0000256" key="11">
    <source>
        <dbReference type="ARBA" id="ARBA00022989"/>
    </source>
</evidence>
<dbReference type="GO" id="GO:0005524">
    <property type="term" value="F:ATP binding"/>
    <property type="evidence" value="ECO:0007669"/>
    <property type="project" value="UniProtKB-KW"/>
</dbReference>
<dbReference type="Proteomes" id="UP000199473">
    <property type="component" value="Unassembled WGS sequence"/>
</dbReference>
<comment type="subcellular location">
    <subcellularLocation>
        <location evidence="2">Cell membrane</location>
        <topology evidence="2">Multi-pass membrane protein</topology>
    </subcellularLocation>
</comment>
<dbReference type="Gene3D" id="3.30.450.20">
    <property type="entry name" value="PAS domain"/>
    <property type="match status" value="1"/>
</dbReference>
<comment type="catalytic activity">
    <reaction evidence="1">
        <text>ATP + protein L-histidine = ADP + protein N-phospho-L-histidine.</text>
        <dbReference type="EC" id="2.7.13.3"/>
    </reaction>
</comment>
<dbReference type="CDD" id="cd18773">
    <property type="entry name" value="PDC1_HK_sensor"/>
    <property type="match status" value="1"/>
</dbReference>
<dbReference type="OrthoDB" id="341208at2"/>
<keyword evidence="17" id="KW-1185">Reference proteome</keyword>
<evidence type="ECO:0000313" key="16">
    <source>
        <dbReference type="EMBL" id="SFK27512.1"/>
    </source>
</evidence>
<evidence type="ECO:0000256" key="2">
    <source>
        <dbReference type="ARBA" id="ARBA00004651"/>
    </source>
</evidence>
<keyword evidence="6" id="KW-0808">Transferase</keyword>
<keyword evidence="7 14" id="KW-0812">Transmembrane</keyword>
<keyword evidence="9 16" id="KW-0418">Kinase</keyword>
<dbReference type="Gene3D" id="3.30.565.10">
    <property type="entry name" value="Histidine kinase-like ATPase, C-terminal domain"/>
    <property type="match status" value="1"/>
</dbReference>
<protein>
    <recommendedName>
        <fullName evidence="3">histidine kinase</fullName>
        <ecNumber evidence="3">2.7.13.3</ecNumber>
    </recommendedName>
</protein>
<keyword evidence="5" id="KW-0597">Phosphoprotein</keyword>
<evidence type="ECO:0000256" key="6">
    <source>
        <dbReference type="ARBA" id="ARBA00022679"/>
    </source>
</evidence>
<evidence type="ECO:0000256" key="8">
    <source>
        <dbReference type="ARBA" id="ARBA00022741"/>
    </source>
</evidence>
<keyword evidence="11 14" id="KW-1133">Transmembrane helix</keyword>
<dbReference type="Pfam" id="PF07536">
    <property type="entry name" value="HWE_HK"/>
    <property type="match status" value="1"/>
</dbReference>
<dbReference type="InterPro" id="IPR011102">
    <property type="entry name" value="Sig_transdc_His_kinase_HWE"/>
</dbReference>
<keyword evidence="10" id="KW-0067">ATP-binding</keyword>
<dbReference type="SMART" id="SM00911">
    <property type="entry name" value="HWE_HK"/>
    <property type="match status" value="1"/>
</dbReference>
<name>A0A1I3Y6W4_9PROT</name>
<evidence type="ECO:0000256" key="1">
    <source>
        <dbReference type="ARBA" id="ARBA00000085"/>
    </source>
</evidence>
<evidence type="ECO:0000256" key="14">
    <source>
        <dbReference type="SAM" id="Phobius"/>
    </source>
</evidence>
<evidence type="ECO:0000259" key="15">
    <source>
        <dbReference type="SMART" id="SM00911"/>
    </source>
</evidence>
<dbReference type="GO" id="GO:0005886">
    <property type="term" value="C:plasma membrane"/>
    <property type="evidence" value="ECO:0007669"/>
    <property type="project" value="UniProtKB-SubCell"/>
</dbReference>
<evidence type="ECO:0000256" key="4">
    <source>
        <dbReference type="ARBA" id="ARBA00022475"/>
    </source>
</evidence>
<sequence>MTDAAGSGRAEATPGQADLPPRPRDAAWTLARAARLPLRGRMALLVLAGTLPLLAFNLGSIHADFRHERDRAGRQALELARGLALAVEGELRTRMASLEVLALSRAARRGDLADLRAMAEAVVAQHATDATILLLSEDGQQWLNTDLPADAPLPVRGTLDNQRRVFATGQASVSDLYGGSVPGRLVVAIDVPVRDAAGRVRAVLAMNPSLATFDEVLRRQHQGNGWIITLLDRGGRRIARAPENDSLRGAPMPRDFMPAWAMGGDGIVTTTTPKGEALLAAHARLPGAGWGVVVAVPMAELTRPAWRSALTSTGVGLALLLVGLGVAHRVSLSVTRPIAALRRLAAAPDSDQGKLARATGLAETDEVAAALREEARRRIDATAGLKDSERRLRLVVAELNHRAKNALATVQALALQTARGEAGSDPARFASEFGARLQTLSRAHDLLTAMSWEPAALSDVVRAGLAPWLEPPDPRLSFHCACSPVPPPASPGQAQAIVLALHELATNAVKHGALSRPGGRVAVTCWAEEGGAVGIITWQESGGPPVPGPPARRGFGTRLLERALAKDLGPGSQVTLDFEPEGVRATMRFLPRRNAAAAEAMAAAC</sequence>
<organism evidence="16 17">
    <name type="scientific">Falsiroseomonas stagni DSM 19981</name>
    <dbReference type="NCBI Taxonomy" id="1123062"/>
    <lineage>
        <taxon>Bacteria</taxon>
        <taxon>Pseudomonadati</taxon>
        <taxon>Pseudomonadota</taxon>
        <taxon>Alphaproteobacteria</taxon>
        <taxon>Acetobacterales</taxon>
        <taxon>Roseomonadaceae</taxon>
        <taxon>Falsiroseomonas</taxon>
    </lineage>
</organism>
<accession>A0A1I3Y6W4</accession>
<feature type="domain" description="Signal transduction histidine kinase HWE region" evidence="15">
    <location>
        <begin position="398"/>
        <end position="482"/>
    </location>
</feature>
<evidence type="ECO:0000256" key="3">
    <source>
        <dbReference type="ARBA" id="ARBA00012438"/>
    </source>
</evidence>
<dbReference type="EMBL" id="FOSQ01000001">
    <property type="protein sequence ID" value="SFK27512.1"/>
    <property type="molecule type" value="Genomic_DNA"/>
</dbReference>